<dbReference type="Proteomes" id="UP000070186">
    <property type="component" value="Unassembled WGS sequence"/>
</dbReference>
<feature type="domain" description="Carboxymuconolactone decarboxylase-like" evidence="2">
    <location>
        <begin position="195"/>
        <end position="279"/>
    </location>
</feature>
<keyword evidence="5" id="KW-1185">Reference proteome</keyword>
<dbReference type="AlphaFoldDB" id="A0A133XDA8"/>
<dbReference type="Gene3D" id="2.60.120.10">
    <property type="entry name" value="Jelly Rolls"/>
    <property type="match status" value="1"/>
</dbReference>
<dbReference type="InterPro" id="IPR047263">
    <property type="entry name" value="HNL-like_cupin"/>
</dbReference>
<dbReference type="InterPro" id="IPR013096">
    <property type="entry name" value="Cupin_2"/>
</dbReference>
<dbReference type="InterPro" id="IPR003779">
    <property type="entry name" value="CMD-like"/>
</dbReference>
<accession>A0A133XDA8</accession>
<dbReference type="PANTHER" id="PTHR43698:SF1">
    <property type="entry name" value="BLL4564 PROTEIN"/>
    <property type="match status" value="1"/>
</dbReference>
<dbReference type="InterPro" id="IPR029032">
    <property type="entry name" value="AhpD-like"/>
</dbReference>
<evidence type="ECO:0000256" key="1">
    <source>
        <dbReference type="SAM" id="SignalP"/>
    </source>
</evidence>
<organism evidence="4 5">
    <name type="scientific">Dechloromonas denitrificans</name>
    <dbReference type="NCBI Taxonomy" id="281362"/>
    <lineage>
        <taxon>Bacteria</taxon>
        <taxon>Pseudomonadati</taxon>
        <taxon>Pseudomonadota</taxon>
        <taxon>Betaproteobacteria</taxon>
        <taxon>Rhodocyclales</taxon>
        <taxon>Azonexaceae</taxon>
        <taxon>Dechloromonas</taxon>
    </lineage>
</organism>
<dbReference type="PANTHER" id="PTHR43698">
    <property type="entry name" value="RIBD C-TERMINAL DOMAIN CONTAINING PROTEIN"/>
    <property type="match status" value="1"/>
</dbReference>
<dbReference type="RefSeq" id="WP_066886884.1">
    <property type="nucleotide sequence ID" value="NZ_LODL01000040.1"/>
</dbReference>
<dbReference type="SUPFAM" id="SSF69118">
    <property type="entry name" value="AhpD-like"/>
    <property type="match status" value="1"/>
</dbReference>
<protein>
    <submittedName>
        <fullName evidence="4">Carboxymuconolactone decarboxylase</fullName>
    </submittedName>
</protein>
<dbReference type="EMBL" id="LODL01000040">
    <property type="protein sequence ID" value="KXB28924.1"/>
    <property type="molecule type" value="Genomic_DNA"/>
</dbReference>
<reference evidence="4 5" key="1">
    <citation type="submission" date="2015-12" db="EMBL/GenBank/DDBJ databases">
        <title>Nitrous oxide reduction kinetics distinguish bacteria harboring typical versus atypical NosZ.</title>
        <authorList>
            <person name="Yoon S."/>
            <person name="Nissen S."/>
            <person name="Park D."/>
            <person name="Sanford R.A."/>
            <person name="Loeffler F.E."/>
        </authorList>
    </citation>
    <scope>NUCLEOTIDE SEQUENCE [LARGE SCALE GENOMIC DNA]</scope>
    <source>
        <strain evidence="4 5">ATCC BAA-841</strain>
    </source>
</reference>
<name>A0A133XDA8_9RHOO</name>
<keyword evidence="1" id="KW-0732">Signal</keyword>
<evidence type="ECO:0000259" key="2">
    <source>
        <dbReference type="Pfam" id="PF02627"/>
    </source>
</evidence>
<proteinExistence type="predicted"/>
<feature type="chain" id="PRO_5007459562" evidence="1">
    <location>
        <begin position="20"/>
        <end position="284"/>
    </location>
</feature>
<dbReference type="SUPFAM" id="SSF51182">
    <property type="entry name" value="RmlC-like cupins"/>
    <property type="match status" value="1"/>
</dbReference>
<dbReference type="Gene3D" id="1.20.1290.10">
    <property type="entry name" value="AhpD-like"/>
    <property type="match status" value="1"/>
</dbReference>
<feature type="domain" description="Cupin type-2" evidence="3">
    <location>
        <begin position="79"/>
        <end position="142"/>
    </location>
</feature>
<dbReference type="InterPro" id="IPR014710">
    <property type="entry name" value="RmlC-like_jellyroll"/>
</dbReference>
<dbReference type="Pfam" id="PF02627">
    <property type="entry name" value="CMD"/>
    <property type="match status" value="1"/>
</dbReference>
<evidence type="ECO:0000259" key="3">
    <source>
        <dbReference type="Pfam" id="PF07883"/>
    </source>
</evidence>
<dbReference type="Pfam" id="PF07883">
    <property type="entry name" value="Cupin_2"/>
    <property type="match status" value="1"/>
</dbReference>
<sequence>MKHALLLLLLMPVFSSSFAETAGNELNASANAAGHAVSATILRSASRTPYEAPSEHFTGKARVVPLFSPNAPARASAAYVTFAPGARTDWHTHPLGQTLVVTEGSGLIQFWDGPIQRIERGDVVSIPPGQKHWHGASATAAMTHLAIQEQVDGKSVAWLEKVTDSQYRIRPSAKEGAAPAVQPSRAQQLMGDFAPKLAELTDNVLYAEIWERPGLSQRDRSLVTVSALIALNRPDQLRSHLALATKNGLTHEELAEAITHLAFYSGWPSAVSAVSVAKEVLPAK</sequence>
<dbReference type="InterPro" id="IPR011051">
    <property type="entry name" value="RmlC_Cupin_sf"/>
</dbReference>
<dbReference type="GO" id="GO:0051920">
    <property type="term" value="F:peroxiredoxin activity"/>
    <property type="evidence" value="ECO:0007669"/>
    <property type="project" value="InterPro"/>
</dbReference>
<dbReference type="CDD" id="cd02233">
    <property type="entry name" value="cupin_HNL-like"/>
    <property type="match status" value="1"/>
</dbReference>
<feature type="signal peptide" evidence="1">
    <location>
        <begin position="1"/>
        <end position="19"/>
    </location>
</feature>
<evidence type="ECO:0000313" key="4">
    <source>
        <dbReference type="EMBL" id="KXB28924.1"/>
    </source>
</evidence>
<comment type="caution">
    <text evidence="4">The sequence shown here is derived from an EMBL/GenBank/DDBJ whole genome shotgun (WGS) entry which is preliminary data.</text>
</comment>
<gene>
    <name evidence="4" type="ORF">AT959_19025</name>
</gene>
<evidence type="ECO:0000313" key="5">
    <source>
        <dbReference type="Proteomes" id="UP000070186"/>
    </source>
</evidence>
<dbReference type="STRING" id="281362.AT959_19025"/>